<keyword evidence="2" id="KW-1185">Reference proteome</keyword>
<dbReference type="RefSeq" id="XP_007759842.1">
    <property type="nucleotide sequence ID" value="XM_007761652.1"/>
</dbReference>
<proteinExistence type="predicted"/>
<gene>
    <name evidence="1" type="ORF">A1O7_07655</name>
</gene>
<organism evidence="1 2">
    <name type="scientific">Cladophialophora yegresii CBS 114405</name>
    <dbReference type="NCBI Taxonomy" id="1182544"/>
    <lineage>
        <taxon>Eukaryota</taxon>
        <taxon>Fungi</taxon>
        <taxon>Dikarya</taxon>
        <taxon>Ascomycota</taxon>
        <taxon>Pezizomycotina</taxon>
        <taxon>Eurotiomycetes</taxon>
        <taxon>Chaetothyriomycetidae</taxon>
        <taxon>Chaetothyriales</taxon>
        <taxon>Herpotrichiellaceae</taxon>
        <taxon>Cladophialophora</taxon>
    </lineage>
</organism>
<protein>
    <recommendedName>
        <fullName evidence="3">F-box domain-containing protein</fullName>
    </recommendedName>
</protein>
<evidence type="ECO:0000313" key="2">
    <source>
        <dbReference type="Proteomes" id="UP000019473"/>
    </source>
</evidence>
<evidence type="ECO:0000313" key="1">
    <source>
        <dbReference type="EMBL" id="EXJ57308.1"/>
    </source>
</evidence>
<accession>W9VP32</accession>
<reference evidence="1 2" key="1">
    <citation type="submission" date="2013-03" db="EMBL/GenBank/DDBJ databases">
        <title>The Genome Sequence of Cladophialophora yegresii CBS 114405.</title>
        <authorList>
            <consortium name="The Broad Institute Genomics Platform"/>
            <person name="Cuomo C."/>
            <person name="de Hoog S."/>
            <person name="Gorbushina A."/>
            <person name="Walker B."/>
            <person name="Young S.K."/>
            <person name="Zeng Q."/>
            <person name="Gargeya S."/>
            <person name="Fitzgerald M."/>
            <person name="Haas B."/>
            <person name="Abouelleil A."/>
            <person name="Allen A.W."/>
            <person name="Alvarado L."/>
            <person name="Arachchi H.M."/>
            <person name="Berlin A.M."/>
            <person name="Chapman S.B."/>
            <person name="Gainer-Dewar J."/>
            <person name="Goldberg J."/>
            <person name="Griggs A."/>
            <person name="Gujja S."/>
            <person name="Hansen M."/>
            <person name="Howarth C."/>
            <person name="Imamovic A."/>
            <person name="Ireland A."/>
            <person name="Larimer J."/>
            <person name="McCowan C."/>
            <person name="Murphy C."/>
            <person name="Pearson M."/>
            <person name="Poon T.W."/>
            <person name="Priest M."/>
            <person name="Roberts A."/>
            <person name="Saif S."/>
            <person name="Shea T."/>
            <person name="Sisk P."/>
            <person name="Sykes S."/>
            <person name="Wortman J."/>
            <person name="Nusbaum C."/>
            <person name="Birren B."/>
        </authorList>
    </citation>
    <scope>NUCLEOTIDE SEQUENCE [LARGE SCALE GENOMIC DNA]</scope>
    <source>
        <strain evidence="1 2">CBS 114405</strain>
    </source>
</reference>
<dbReference type="EMBL" id="AMGW01000005">
    <property type="protein sequence ID" value="EXJ57308.1"/>
    <property type="molecule type" value="Genomic_DNA"/>
</dbReference>
<name>W9VP32_9EURO</name>
<sequence>MFQYFSPDRTSAFIGSRCDLERLRALPAHVLLSICAYLDPFPELISIIQTLPLLTQYTKRDAPSWSWISGLRPGMTLFMTFDRAQGIEYVSRLDTIENDPGRSRPLLLGHELLVCQDHFGIRNLYSPADQLTPPPKNPDTLFYQRIPLREPPASSSSLDLFSDVSFP</sequence>
<dbReference type="HOGENOM" id="CLU_1594365_0_0_1"/>
<dbReference type="AlphaFoldDB" id="W9VP32"/>
<dbReference type="VEuPathDB" id="FungiDB:A1O7_07655"/>
<comment type="caution">
    <text evidence="1">The sequence shown here is derived from an EMBL/GenBank/DDBJ whole genome shotgun (WGS) entry which is preliminary data.</text>
</comment>
<dbReference type="Proteomes" id="UP000019473">
    <property type="component" value="Unassembled WGS sequence"/>
</dbReference>
<dbReference type="GeneID" id="19182227"/>
<evidence type="ECO:0008006" key="3">
    <source>
        <dbReference type="Google" id="ProtNLM"/>
    </source>
</evidence>